<dbReference type="RefSeq" id="WP_169490404.1">
    <property type="nucleotide sequence ID" value="NZ_JABBGJ010000056.1"/>
</dbReference>
<feature type="compositionally biased region" description="Basic and acidic residues" evidence="1">
    <location>
        <begin position="16"/>
        <end position="28"/>
    </location>
</feature>
<proteinExistence type="predicted"/>
<evidence type="ECO:0000313" key="2">
    <source>
        <dbReference type="EMBL" id="NMM03610.1"/>
    </source>
</evidence>
<accession>A0A848IQU2</accession>
<protein>
    <submittedName>
        <fullName evidence="2">Uncharacterized protein</fullName>
    </submittedName>
</protein>
<dbReference type="Proteomes" id="UP000544134">
    <property type="component" value="Unassembled WGS sequence"/>
</dbReference>
<dbReference type="EMBL" id="JABBGJ010000056">
    <property type="protein sequence ID" value="NMM03610.1"/>
    <property type="molecule type" value="Genomic_DNA"/>
</dbReference>
<feature type="region of interest" description="Disordered" evidence="1">
    <location>
        <begin position="1"/>
        <end position="28"/>
    </location>
</feature>
<evidence type="ECO:0000313" key="3">
    <source>
        <dbReference type="Proteomes" id="UP000544134"/>
    </source>
</evidence>
<sequence>MSAKSEEGAHLLSAQSHHEQAASFHREASRHYETGKDYAHAAHQAWIAYGHGLQARDRAGEVVSRYAEHVVAGQSPDSETPFSLEAASNGMGESAHGGLSCAEHQATAADHHEHAARRLADASRHFAAKDYVPALREAQTAVALGVLALFHSEQAAKRHVKEIGLVSATTDVL</sequence>
<evidence type="ECO:0000256" key="1">
    <source>
        <dbReference type="SAM" id="MobiDB-lite"/>
    </source>
</evidence>
<dbReference type="AlphaFoldDB" id="A0A848IQU2"/>
<comment type="caution">
    <text evidence="2">The sequence shown here is derived from an EMBL/GenBank/DDBJ whole genome shotgun (WGS) entry which is preliminary data.</text>
</comment>
<keyword evidence="3" id="KW-1185">Reference proteome</keyword>
<reference evidence="2 3" key="1">
    <citation type="submission" date="2020-04" db="EMBL/GenBank/DDBJ databases">
        <title>Paraburkholderia sp. RP-4-7 isolated from soil.</title>
        <authorList>
            <person name="Dahal R.H."/>
        </authorList>
    </citation>
    <scope>NUCLEOTIDE SEQUENCE [LARGE SCALE GENOMIC DNA]</scope>
    <source>
        <strain evidence="2 3">RP-4-7</strain>
    </source>
</reference>
<gene>
    <name evidence="2" type="ORF">HHL24_37765</name>
</gene>
<name>A0A848IQU2_9BURK</name>
<organism evidence="2 3">
    <name type="scientific">Paraburkholderia polaris</name>
    <dbReference type="NCBI Taxonomy" id="2728848"/>
    <lineage>
        <taxon>Bacteria</taxon>
        <taxon>Pseudomonadati</taxon>
        <taxon>Pseudomonadota</taxon>
        <taxon>Betaproteobacteria</taxon>
        <taxon>Burkholderiales</taxon>
        <taxon>Burkholderiaceae</taxon>
        <taxon>Paraburkholderia</taxon>
    </lineage>
</organism>